<dbReference type="GO" id="GO:0009116">
    <property type="term" value="P:nucleoside metabolic process"/>
    <property type="evidence" value="ECO:0007669"/>
    <property type="project" value="InterPro"/>
</dbReference>
<dbReference type="AlphaFoldDB" id="A0A8H6NH83"/>
<proteinExistence type="predicted"/>
<dbReference type="GO" id="GO:0003824">
    <property type="term" value="F:catalytic activity"/>
    <property type="evidence" value="ECO:0007669"/>
    <property type="project" value="InterPro"/>
</dbReference>
<name>A0A8H6NH83_9PEZI</name>
<protein>
    <submittedName>
        <fullName evidence="1">Ankyrin repeat protein</fullName>
    </submittedName>
</protein>
<organism evidence="1 2">
    <name type="scientific">Colletotrichum plurivorum</name>
    <dbReference type="NCBI Taxonomy" id="2175906"/>
    <lineage>
        <taxon>Eukaryota</taxon>
        <taxon>Fungi</taxon>
        <taxon>Dikarya</taxon>
        <taxon>Ascomycota</taxon>
        <taxon>Pezizomycotina</taxon>
        <taxon>Sordariomycetes</taxon>
        <taxon>Hypocreomycetidae</taxon>
        <taxon>Glomerellales</taxon>
        <taxon>Glomerellaceae</taxon>
        <taxon>Colletotrichum</taxon>
        <taxon>Colletotrichum orchidearum species complex</taxon>
    </lineage>
</organism>
<gene>
    <name evidence="1" type="ORF">CPLU01_06158</name>
</gene>
<accession>A0A8H6NH83</accession>
<reference evidence="1" key="1">
    <citation type="journal article" date="2020" name="Phytopathology">
        <title>Genome Sequence Resources of Colletotrichum truncatum, C. plurivorum, C. musicola, and C. sojae: Four Species Pathogenic to Soybean (Glycine max).</title>
        <authorList>
            <person name="Rogerio F."/>
            <person name="Boufleur T.R."/>
            <person name="Ciampi-Guillardi M."/>
            <person name="Sukno S.A."/>
            <person name="Thon M.R."/>
            <person name="Massola Junior N.S."/>
            <person name="Baroncelli R."/>
        </authorList>
    </citation>
    <scope>NUCLEOTIDE SEQUENCE</scope>
    <source>
        <strain evidence="1">LFN00145</strain>
    </source>
</reference>
<dbReference type="InterPro" id="IPR053137">
    <property type="entry name" value="NLR-like"/>
</dbReference>
<dbReference type="PANTHER" id="PTHR46082">
    <property type="entry name" value="ATP/GTP-BINDING PROTEIN-RELATED"/>
    <property type="match status" value="1"/>
</dbReference>
<dbReference type="InterPro" id="IPR035994">
    <property type="entry name" value="Nucleoside_phosphorylase_sf"/>
</dbReference>
<dbReference type="SUPFAM" id="SSF53167">
    <property type="entry name" value="Purine and uridine phosphorylases"/>
    <property type="match status" value="1"/>
</dbReference>
<evidence type="ECO:0000313" key="1">
    <source>
        <dbReference type="EMBL" id="KAF6832475.1"/>
    </source>
</evidence>
<dbReference type="Proteomes" id="UP000654918">
    <property type="component" value="Unassembled WGS sequence"/>
</dbReference>
<dbReference type="Gene3D" id="3.40.50.1580">
    <property type="entry name" value="Nucleoside phosphorylase domain"/>
    <property type="match status" value="1"/>
</dbReference>
<keyword evidence="2" id="KW-1185">Reference proteome</keyword>
<dbReference type="EMBL" id="WIGO01000069">
    <property type="protein sequence ID" value="KAF6832475.1"/>
    <property type="molecule type" value="Genomic_DNA"/>
</dbReference>
<sequence>MAQTAVRAMLDEEHPELPAPARAENAYILGSVGKHDVVIVCLPISQVGTVAVALTTASVTTTSRSLRFLLIVGTGGGVPLGPGDDIGSSSDVRLGGVVVGVPNGRLPGVVQCDTAEVLPGGGLGRDGALNMSNPSRFLLNRLAILQTEHEMKGTKIPEYLEAMATKWPRLRERYCKSGSLQDVLFEANYSHVTGPGPSWDGIDGRNAPPGCGYCDPRRMIEREPREMKIYYGLISSGSKVGKNAILRDNINRQVLGGKVLCYEVETVGAAALLNFPFLVIRGICDYCDSHSNRAWQRHAAAVAAAFAVELLSHVPAVEVNRERSVWE</sequence>
<dbReference type="PANTHER" id="PTHR46082:SF11">
    <property type="entry name" value="AAA+ ATPASE DOMAIN-CONTAINING PROTEIN-RELATED"/>
    <property type="match status" value="1"/>
</dbReference>
<comment type="caution">
    <text evidence="1">The sequence shown here is derived from an EMBL/GenBank/DDBJ whole genome shotgun (WGS) entry which is preliminary data.</text>
</comment>
<evidence type="ECO:0000313" key="2">
    <source>
        <dbReference type="Proteomes" id="UP000654918"/>
    </source>
</evidence>